<evidence type="ECO:0000256" key="1">
    <source>
        <dbReference type="ARBA" id="ARBA00000707"/>
    </source>
</evidence>
<evidence type="ECO:0000313" key="8">
    <source>
        <dbReference type="EMBL" id="OWP03804.1"/>
    </source>
</evidence>
<keyword evidence="5" id="KW-0378">Hydrolase</keyword>
<dbReference type="STRING" id="503106.A0A218Z7X7"/>
<dbReference type="EC" id="3.4.19.12" evidence="2"/>
<organism evidence="8 9">
    <name type="scientific">Diplocarpon coronariae</name>
    <dbReference type="NCBI Taxonomy" id="2795749"/>
    <lineage>
        <taxon>Eukaryota</taxon>
        <taxon>Fungi</taxon>
        <taxon>Dikarya</taxon>
        <taxon>Ascomycota</taxon>
        <taxon>Pezizomycotina</taxon>
        <taxon>Leotiomycetes</taxon>
        <taxon>Helotiales</taxon>
        <taxon>Drepanopezizaceae</taxon>
        <taxon>Diplocarpon</taxon>
    </lineage>
</organism>
<dbReference type="OrthoDB" id="3549376at2759"/>
<dbReference type="Proteomes" id="UP000242519">
    <property type="component" value="Unassembled WGS sequence"/>
</dbReference>
<dbReference type="EMBL" id="MZNU01000166">
    <property type="protein sequence ID" value="OWP03804.1"/>
    <property type="molecule type" value="Genomic_DNA"/>
</dbReference>
<gene>
    <name evidence="8" type="ORF">B2J93_2649</name>
</gene>
<keyword evidence="6" id="KW-0788">Thiol protease</keyword>
<dbReference type="PANTHER" id="PTHR13367:SF34">
    <property type="match status" value="1"/>
</dbReference>
<evidence type="ECO:0000256" key="5">
    <source>
        <dbReference type="ARBA" id="ARBA00022801"/>
    </source>
</evidence>
<evidence type="ECO:0000256" key="3">
    <source>
        <dbReference type="ARBA" id="ARBA00022670"/>
    </source>
</evidence>
<dbReference type="GO" id="GO:0004843">
    <property type="term" value="F:cysteine-type deubiquitinase activity"/>
    <property type="evidence" value="ECO:0007669"/>
    <property type="project" value="UniProtKB-EC"/>
</dbReference>
<sequence length="427" mass="47045">MAIKSVQAVRVILDVGAQVMELRNVELARRWLSMVALSVAEATIYVDDYNDICVVSRSGLVEPLHVSPYSKFMDCCLVYLDESHTRATDLKMPSDYRAIVTLGPDLTKDRLAQGMSVICMETCANHGPQDLLFTTDFAQTIVQKEKALMDQGIRPVHWVLSLRRTNNSVTTVIISPYEANELLPAIRAKENVTLHVYTPRLSLANDTLENLASCAIPPLPLGWVAPHICIQIGLFAGQLYLRNTAEYLNLCRFLGLCYKSPDDRVRVAIDGFVDAADRANLEPMMARVCNFKISPIPLLRLLFAMRRKGQGSASSHLGRMLNGELLREEHFLDSKGAEPEELIENEDAISGADSVGERSDSKMAGSHGLESEDMRIEDVDMDREDEDEDEDAGGGVCLSQAGGVWSERRLELGARGRGAVGSYGQGG</sequence>
<comment type="catalytic activity">
    <reaction evidence="1">
        <text>Thiol-dependent hydrolysis of ester, thioester, amide, peptide and isopeptide bonds formed by the C-terminal Gly of ubiquitin (a 76-residue protein attached to proteins as an intracellular targeting signal).</text>
        <dbReference type="EC" id="3.4.19.12"/>
    </reaction>
</comment>
<feature type="compositionally biased region" description="Basic and acidic residues" evidence="7">
    <location>
        <begin position="369"/>
        <end position="378"/>
    </location>
</feature>
<comment type="caution">
    <text evidence="8">The sequence shown here is derived from an EMBL/GenBank/DDBJ whole genome shotgun (WGS) entry which is preliminary data.</text>
</comment>
<dbReference type="PANTHER" id="PTHR13367">
    <property type="entry name" value="UBIQUITIN THIOESTERASE"/>
    <property type="match status" value="1"/>
</dbReference>
<accession>A0A218Z7X7</accession>
<evidence type="ECO:0000256" key="6">
    <source>
        <dbReference type="ARBA" id="ARBA00022807"/>
    </source>
</evidence>
<proteinExistence type="predicted"/>
<reference evidence="8 9" key="1">
    <citation type="submission" date="2017-04" db="EMBL/GenBank/DDBJ databases">
        <title>Draft genome sequence of Marssonina coronaria NL1: causal agent of apple blotch.</title>
        <authorList>
            <person name="Cheng Q."/>
        </authorList>
    </citation>
    <scope>NUCLEOTIDE SEQUENCE [LARGE SCALE GENOMIC DNA]</scope>
    <source>
        <strain evidence="8 9">NL1</strain>
    </source>
</reference>
<keyword evidence="4" id="KW-0833">Ubl conjugation pathway</keyword>
<dbReference type="AlphaFoldDB" id="A0A218Z7X7"/>
<evidence type="ECO:0000313" key="9">
    <source>
        <dbReference type="Proteomes" id="UP000242519"/>
    </source>
</evidence>
<evidence type="ECO:0000256" key="2">
    <source>
        <dbReference type="ARBA" id="ARBA00012759"/>
    </source>
</evidence>
<evidence type="ECO:0000256" key="7">
    <source>
        <dbReference type="SAM" id="MobiDB-lite"/>
    </source>
</evidence>
<dbReference type="InterPro" id="IPR051346">
    <property type="entry name" value="OTU_Deubiquitinase"/>
</dbReference>
<keyword evidence="3" id="KW-0645">Protease</keyword>
<keyword evidence="9" id="KW-1185">Reference proteome</keyword>
<evidence type="ECO:0000256" key="4">
    <source>
        <dbReference type="ARBA" id="ARBA00022786"/>
    </source>
</evidence>
<feature type="region of interest" description="Disordered" evidence="7">
    <location>
        <begin position="339"/>
        <end position="400"/>
    </location>
</feature>
<protein>
    <recommendedName>
        <fullName evidence="2">ubiquitinyl hydrolase 1</fullName>
        <ecNumber evidence="2">3.4.19.12</ecNumber>
    </recommendedName>
</protein>
<name>A0A218Z7X7_9HELO</name>
<dbReference type="InParanoid" id="A0A218Z7X7"/>
<dbReference type="GO" id="GO:0006508">
    <property type="term" value="P:proteolysis"/>
    <property type="evidence" value="ECO:0007669"/>
    <property type="project" value="UniProtKB-KW"/>
</dbReference>
<feature type="compositionally biased region" description="Acidic residues" evidence="7">
    <location>
        <begin position="379"/>
        <end position="392"/>
    </location>
</feature>